<dbReference type="RefSeq" id="XP_029763391.1">
    <property type="nucleotide sequence ID" value="XM_029909672.1"/>
</dbReference>
<gene>
    <name evidence="2" type="ORF">M438DRAFT_403740</name>
</gene>
<dbReference type="STRING" id="1043002.A0A074XUB2"/>
<feature type="compositionally biased region" description="Pro residues" evidence="1">
    <location>
        <begin position="280"/>
        <end position="289"/>
    </location>
</feature>
<dbReference type="Proteomes" id="UP000030706">
    <property type="component" value="Unassembled WGS sequence"/>
</dbReference>
<feature type="region of interest" description="Disordered" evidence="1">
    <location>
        <begin position="1"/>
        <end position="26"/>
    </location>
</feature>
<dbReference type="AlphaFoldDB" id="A0A074XUB2"/>
<feature type="region of interest" description="Disordered" evidence="1">
    <location>
        <begin position="319"/>
        <end position="389"/>
    </location>
</feature>
<proteinExistence type="predicted"/>
<feature type="compositionally biased region" description="Acidic residues" evidence="1">
    <location>
        <begin position="8"/>
        <end position="18"/>
    </location>
</feature>
<organism evidence="2 3">
    <name type="scientific">Aureobasidium pullulans EXF-150</name>
    <dbReference type="NCBI Taxonomy" id="1043002"/>
    <lineage>
        <taxon>Eukaryota</taxon>
        <taxon>Fungi</taxon>
        <taxon>Dikarya</taxon>
        <taxon>Ascomycota</taxon>
        <taxon>Pezizomycotina</taxon>
        <taxon>Dothideomycetes</taxon>
        <taxon>Dothideomycetidae</taxon>
        <taxon>Dothideales</taxon>
        <taxon>Saccotheciaceae</taxon>
        <taxon>Aureobasidium</taxon>
    </lineage>
</organism>
<protein>
    <submittedName>
        <fullName evidence="2">Uncharacterized protein</fullName>
    </submittedName>
</protein>
<feature type="compositionally biased region" description="Acidic residues" evidence="1">
    <location>
        <begin position="365"/>
        <end position="378"/>
    </location>
</feature>
<dbReference type="EMBL" id="KL584977">
    <property type="protein sequence ID" value="KEQ87204.1"/>
    <property type="molecule type" value="Genomic_DNA"/>
</dbReference>
<accession>A0A074XUB2</accession>
<feature type="region of interest" description="Disordered" evidence="1">
    <location>
        <begin position="68"/>
        <end position="300"/>
    </location>
</feature>
<feature type="region of interest" description="Disordered" evidence="1">
    <location>
        <begin position="593"/>
        <end position="631"/>
    </location>
</feature>
<dbReference type="OrthoDB" id="3939134at2759"/>
<dbReference type="GeneID" id="40751978"/>
<keyword evidence="3" id="KW-1185">Reference proteome</keyword>
<feature type="compositionally biased region" description="Low complexity" evidence="1">
    <location>
        <begin position="181"/>
        <end position="190"/>
    </location>
</feature>
<evidence type="ECO:0000313" key="3">
    <source>
        <dbReference type="Proteomes" id="UP000030706"/>
    </source>
</evidence>
<name>A0A074XUB2_AURPU</name>
<sequence>MTSHQVFYEDDVSDDQESDINTSPHAISGHLRISNLNSALIMPDSDMPMSEGNEEVPQVDMINSLISATHPSGKLTRPTKDLAADRPPRPMHSALRPDLYDFNHNASPQRVPSLPITRRENPQDTPQGPPVKRSKTTHRVGLITRGNHQHPTPKPPLLPAKKQNSRQPPSREVATSAPPVSTSSLRLTRSARGVVHQQLDLSQPRKQRRNCPAVQLDSASEELLPESQSQNEEAIHSSPGPEVLIEGASSVQPPGQRIGSGIHPASLQAVVQERETSLEPPTPSIPPPSEQRQASPVHSLGREVSPLPQAIGVPPGVVQETQKDQSPDSALFVTPESAPRGAQSTAGSQEMGRRVDEICKQYASDDQDEDEEDEEEDRNNEVNDSEDIHIPEQLDEALEFAHDLDEAANSDHVPEELGGINILKSYSRLKRIVGRWRSANDNTRTDDLITLSNDVLKEAKSILEKSDWNGERALKHIYTRVLPSLVRMLYVSMVYYLSEAGTIKRLSYEPLKGCRNVTKAVIEISEKVQSSNTRKKVPRPRAAIAMLARIKNVHEILERHLRMLKQVKHAAEYAEKQRVKRERQQVAALEAEAENARRRQIQRERQQAAELEREVEHTQRQQSRRERQRAAELQEQNELKIRNWREHWRVLHDQRFGAELEGQFCLPLDKQQHLKFIPLESASVEYPYWHPHDHVYYLGEGLQEFAGPDVYRKIFRRYCCRGGPLQDFNVSEIVDKAVSLRDSLMMVAAEDGEDQEQWVLDIPDPRKPPAALR</sequence>
<evidence type="ECO:0000256" key="1">
    <source>
        <dbReference type="SAM" id="MobiDB-lite"/>
    </source>
</evidence>
<evidence type="ECO:0000313" key="2">
    <source>
        <dbReference type="EMBL" id="KEQ87204.1"/>
    </source>
</evidence>
<reference evidence="2 3" key="1">
    <citation type="journal article" date="2014" name="BMC Genomics">
        <title>Genome sequencing of four Aureobasidium pullulans varieties: biotechnological potential, stress tolerance, and description of new species.</title>
        <authorList>
            <person name="Gostin Ar C."/>
            <person name="Ohm R.A."/>
            <person name="Kogej T."/>
            <person name="Sonjak S."/>
            <person name="Turk M."/>
            <person name="Zajc J."/>
            <person name="Zalar P."/>
            <person name="Grube M."/>
            <person name="Sun H."/>
            <person name="Han J."/>
            <person name="Sharma A."/>
            <person name="Chiniquy J."/>
            <person name="Ngan C.Y."/>
            <person name="Lipzen A."/>
            <person name="Barry K."/>
            <person name="Grigoriev I.V."/>
            <person name="Gunde-Cimerman N."/>
        </authorList>
    </citation>
    <scope>NUCLEOTIDE SEQUENCE [LARGE SCALE GENOMIC DNA]</scope>
    <source>
        <strain evidence="2 3">EXF-150</strain>
    </source>
</reference>
<feature type="compositionally biased region" description="Basic and acidic residues" evidence="1">
    <location>
        <begin position="78"/>
        <end position="88"/>
    </location>
</feature>
<feature type="compositionally biased region" description="Basic and acidic residues" evidence="1">
    <location>
        <begin position="594"/>
        <end position="631"/>
    </location>
</feature>
<dbReference type="HOGENOM" id="CLU_364450_0_0_1"/>